<evidence type="ECO:0000256" key="2">
    <source>
        <dbReference type="ARBA" id="ARBA00019841"/>
    </source>
</evidence>
<dbReference type="InterPro" id="IPR001667">
    <property type="entry name" value="DDH_dom"/>
</dbReference>
<dbReference type="GO" id="GO:0003676">
    <property type="term" value="F:nucleic acid binding"/>
    <property type="evidence" value="ECO:0007669"/>
    <property type="project" value="InterPro"/>
</dbReference>
<dbReference type="Pfam" id="PF10141">
    <property type="entry name" value="ssDNA-exonuc_C"/>
    <property type="match status" value="1"/>
</dbReference>
<feature type="domain" description="RecJ OB" evidence="10">
    <location>
        <begin position="453"/>
        <end position="561"/>
    </location>
</feature>
<dbReference type="InterPro" id="IPR051673">
    <property type="entry name" value="SSDNA_exonuclease_RecJ"/>
</dbReference>
<keyword evidence="12" id="KW-1185">Reference proteome</keyword>
<comment type="similarity">
    <text evidence="1">Belongs to the RecJ family.</text>
</comment>
<gene>
    <name evidence="11" type="primary">recJ</name>
    <name evidence="11" type="ORF">C6I21_11220</name>
</gene>
<feature type="domain" description="DDH" evidence="7">
    <location>
        <begin position="82"/>
        <end position="226"/>
    </location>
</feature>
<keyword evidence="4" id="KW-0378">Hydrolase</keyword>
<dbReference type="InterPro" id="IPR003156">
    <property type="entry name" value="DHHA1_dom"/>
</dbReference>
<dbReference type="Proteomes" id="UP000243650">
    <property type="component" value="Unassembled WGS sequence"/>
</dbReference>
<dbReference type="GO" id="GO:0006281">
    <property type="term" value="P:DNA repair"/>
    <property type="evidence" value="ECO:0007669"/>
    <property type="project" value="InterPro"/>
</dbReference>
<dbReference type="GO" id="GO:0008409">
    <property type="term" value="F:5'-3' exonuclease activity"/>
    <property type="evidence" value="ECO:0007669"/>
    <property type="project" value="InterPro"/>
</dbReference>
<dbReference type="EMBL" id="PVNS01000010">
    <property type="protein sequence ID" value="PRO65013.1"/>
    <property type="molecule type" value="Genomic_DNA"/>
</dbReference>
<evidence type="ECO:0000259" key="10">
    <source>
        <dbReference type="Pfam" id="PF17768"/>
    </source>
</evidence>
<evidence type="ECO:0000259" key="9">
    <source>
        <dbReference type="Pfam" id="PF10141"/>
    </source>
</evidence>
<keyword evidence="3" id="KW-0540">Nuclease</keyword>
<dbReference type="InterPro" id="IPR004610">
    <property type="entry name" value="RecJ"/>
</dbReference>
<evidence type="ECO:0000313" key="11">
    <source>
        <dbReference type="EMBL" id="PRO65013.1"/>
    </source>
</evidence>
<dbReference type="PANTHER" id="PTHR30255:SF2">
    <property type="entry name" value="SINGLE-STRANDED-DNA-SPECIFIC EXONUCLEASE RECJ"/>
    <property type="match status" value="1"/>
</dbReference>
<proteinExistence type="inferred from homology"/>
<dbReference type="Pfam" id="PF17768">
    <property type="entry name" value="RecJ_OB"/>
    <property type="match status" value="1"/>
</dbReference>
<evidence type="ECO:0000256" key="3">
    <source>
        <dbReference type="ARBA" id="ARBA00022722"/>
    </source>
</evidence>
<evidence type="ECO:0000256" key="4">
    <source>
        <dbReference type="ARBA" id="ARBA00022801"/>
    </source>
</evidence>
<feature type="domain" description="DHHA1" evidence="8">
    <location>
        <begin position="345"/>
        <end position="438"/>
    </location>
</feature>
<dbReference type="Pfam" id="PF01368">
    <property type="entry name" value="DHH"/>
    <property type="match status" value="1"/>
</dbReference>
<comment type="caution">
    <text evidence="11">The sequence shown here is derived from an EMBL/GenBank/DDBJ whole genome shotgun (WGS) entry which is preliminary data.</text>
</comment>
<evidence type="ECO:0000259" key="7">
    <source>
        <dbReference type="Pfam" id="PF01368"/>
    </source>
</evidence>
<dbReference type="RefSeq" id="WP_105959570.1">
    <property type="nucleotide sequence ID" value="NZ_PVNS01000010.1"/>
</dbReference>
<evidence type="ECO:0000256" key="1">
    <source>
        <dbReference type="ARBA" id="ARBA00005915"/>
    </source>
</evidence>
<evidence type="ECO:0000259" key="8">
    <source>
        <dbReference type="Pfam" id="PF02272"/>
    </source>
</evidence>
<dbReference type="GO" id="GO:0006310">
    <property type="term" value="P:DNA recombination"/>
    <property type="evidence" value="ECO:0007669"/>
    <property type="project" value="InterPro"/>
</dbReference>
<dbReference type="InterPro" id="IPR018779">
    <property type="entry name" value="RecJ_C"/>
</dbReference>
<dbReference type="Gene3D" id="3.10.310.30">
    <property type="match status" value="1"/>
</dbReference>
<sequence>MLHPEAKWRIQTPDADVTKELEARTGLSPVASRFLAQRGITGEEEVERFLNADVTQLHDPMQMKDMKKAVDRLHKAIEAGERILVYGDYDADGVTSTTVMYETLISLGAEAGWYVPDRFTEGYGPNEGAFRRAAEEGTRVIVTVDTGISAVHEADVAKELGIDLIITDHHEPPPQIPDGYAVINPKQADCGYPFDELAGVGVAWKCSQALTGTFPEQYLDLAAVGTIADLVPLEEENRVLAALGLKRLNSVMRPGLKALLKEAGADGDEVDEETVGFRIGPRLNAAGRLERADPAVQLLLSKDPEESQQLASMIDQMNRERQEIVRAITEEAIEEVEAQDGDPEVIVVGREGWNPGVIGIVASRLVETYYRPAIVLSLQPEAGKAKGSARSIEGFNMFESLSSMRELLPHFGGHAMAAGLTMELEHVDELRSRLCEIAAATMEAEDWVRKLDVDLPVGVEEISVETIRDLSRMAPFGIGNPAPKILIEQAVVETAKQIGSGRDHLKLTLTTSGHDHALDVIAFRMGEKHAQISPLARLSVVGKLSINEWNGRIKPQLIAEDMRVDERQIFDFRGSRRLKEIPGPKNALVFQEDTDTGSIPDSWSVLRPEDIDDSVTSLLFYDVPSTMEELSDVLVRAGNLERIDCVFQHDDNYFFTPLPNRDQFKWFYALVKKRGRFEMQHKEKLAEHKGWSVQTVSLICQVFSELEFVKIDNGVLTPAETPSKRKLEEAPTYKKYQQKSRIQQELCYSTFRSLVKTLDSLGNTRTPVDAGAQ</sequence>
<dbReference type="OrthoDB" id="9809852at2"/>
<accession>A0A2P6MFH7</accession>
<reference evidence="11 12" key="1">
    <citation type="submission" date="2018-03" db="EMBL/GenBank/DDBJ databases">
        <title>Bacillus urumqiensis sp. nov., a moderately haloalkaliphilic bacterium isolated from a salt lake.</title>
        <authorList>
            <person name="Zhao B."/>
            <person name="Liao Z."/>
        </authorList>
    </citation>
    <scope>NUCLEOTIDE SEQUENCE [LARGE SCALE GENOMIC DNA]</scope>
    <source>
        <strain evidence="11 12">BZ-SZ-XJ18</strain>
    </source>
</reference>
<dbReference type="AlphaFoldDB" id="A0A2P6MFH7"/>
<evidence type="ECO:0000256" key="6">
    <source>
        <dbReference type="SAM" id="Coils"/>
    </source>
</evidence>
<name>A0A2P6MFH7_ALKUR</name>
<protein>
    <recommendedName>
        <fullName evidence="2">Single-stranded-DNA-specific exonuclease RecJ</fullName>
    </recommendedName>
</protein>
<evidence type="ECO:0000256" key="5">
    <source>
        <dbReference type="ARBA" id="ARBA00022839"/>
    </source>
</evidence>
<feature type="coiled-coil region" evidence="6">
    <location>
        <begin position="310"/>
        <end position="339"/>
    </location>
</feature>
<dbReference type="InterPro" id="IPR041122">
    <property type="entry name" value="RecJ_OB"/>
</dbReference>
<dbReference type="PANTHER" id="PTHR30255">
    <property type="entry name" value="SINGLE-STRANDED-DNA-SPECIFIC EXONUCLEASE RECJ"/>
    <property type="match status" value="1"/>
</dbReference>
<dbReference type="Gene3D" id="3.90.1640.30">
    <property type="match status" value="1"/>
</dbReference>
<organism evidence="11 12">
    <name type="scientific">Alkalicoccus urumqiensis</name>
    <name type="common">Bacillus urumqiensis</name>
    <dbReference type="NCBI Taxonomy" id="1548213"/>
    <lineage>
        <taxon>Bacteria</taxon>
        <taxon>Bacillati</taxon>
        <taxon>Bacillota</taxon>
        <taxon>Bacilli</taxon>
        <taxon>Bacillales</taxon>
        <taxon>Bacillaceae</taxon>
        <taxon>Alkalicoccus</taxon>
    </lineage>
</organism>
<dbReference type="SUPFAM" id="SSF64182">
    <property type="entry name" value="DHH phosphoesterases"/>
    <property type="match status" value="1"/>
</dbReference>
<dbReference type="NCBIfam" id="TIGR00644">
    <property type="entry name" value="recJ"/>
    <property type="match status" value="1"/>
</dbReference>
<feature type="domain" description="Single-stranded-DNA-specific exonuclease RecJ C-terminal" evidence="9">
    <location>
        <begin position="568"/>
        <end position="755"/>
    </location>
</feature>
<keyword evidence="6" id="KW-0175">Coiled coil</keyword>
<dbReference type="Pfam" id="PF02272">
    <property type="entry name" value="DHHA1"/>
    <property type="match status" value="1"/>
</dbReference>
<dbReference type="InterPro" id="IPR038763">
    <property type="entry name" value="DHH_sf"/>
</dbReference>
<keyword evidence="5 11" id="KW-0269">Exonuclease</keyword>
<evidence type="ECO:0000313" key="12">
    <source>
        <dbReference type="Proteomes" id="UP000243650"/>
    </source>
</evidence>